<dbReference type="AlphaFoldDB" id="A0A196SGP4"/>
<reference evidence="2 3" key="1">
    <citation type="submission" date="2016-05" db="EMBL/GenBank/DDBJ databases">
        <title>Nuclear genome of Blastocystis sp. subtype 1 NandII.</title>
        <authorList>
            <person name="Gentekaki E."/>
            <person name="Curtis B."/>
            <person name="Stairs C."/>
            <person name="Eme L."/>
            <person name="Herman E."/>
            <person name="Klimes V."/>
            <person name="Arias M.C."/>
            <person name="Elias M."/>
            <person name="Hilliou F."/>
            <person name="Klute M."/>
            <person name="Malik S.-B."/>
            <person name="Pightling A."/>
            <person name="Rachubinski R."/>
            <person name="Salas D."/>
            <person name="Schlacht A."/>
            <person name="Suga H."/>
            <person name="Archibald J."/>
            <person name="Ball S.G."/>
            <person name="Clark G."/>
            <person name="Dacks J."/>
            <person name="Van Der Giezen M."/>
            <person name="Tsaousis A."/>
            <person name="Roger A."/>
        </authorList>
    </citation>
    <scope>NUCLEOTIDE SEQUENCE [LARGE SCALE GENOMIC DNA]</scope>
    <source>
        <strain evidence="3">ATCC 50177 / NandII</strain>
    </source>
</reference>
<comment type="caution">
    <text evidence="2">The sequence shown here is derived from an EMBL/GenBank/DDBJ whole genome shotgun (WGS) entry which is preliminary data.</text>
</comment>
<keyword evidence="3" id="KW-1185">Reference proteome</keyword>
<evidence type="ECO:0000256" key="1">
    <source>
        <dbReference type="SAM" id="MobiDB-lite"/>
    </source>
</evidence>
<proteinExistence type="predicted"/>
<dbReference type="Proteomes" id="UP000078348">
    <property type="component" value="Unassembled WGS sequence"/>
</dbReference>
<name>A0A196SGP4_BLAHN</name>
<gene>
    <name evidence="2" type="ORF">AV274_2825</name>
</gene>
<organism evidence="2 3">
    <name type="scientific">Blastocystis sp. subtype 1 (strain ATCC 50177 / NandII)</name>
    <dbReference type="NCBI Taxonomy" id="478820"/>
    <lineage>
        <taxon>Eukaryota</taxon>
        <taxon>Sar</taxon>
        <taxon>Stramenopiles</taxon>
        <taxon>Bigyra</taxon>
        <taxon>Opalozoa</taxon>
        <taxon>Opalinata</taxon>
        <taxon>Blastocystidae</taxon>
        <taxon>Blastocystis</taxon>
    </lineage>
</organism>
<dbReference type="OrthoDB" id="5600312at2759"/>
<sequence length="300" mass="33942">MSFIISDDELNSTPVESEVSSAESEPEEDGEIVSDEEWNRSTMEVDEGFRLAGDAKNTSLELNDKYEAAVDHIHALEQSNQYAEAKMECKTLLEGELKHRCANAAFWITFADIEKRIGSLDDVVDLYDRGCNVLKNNPEEQLKLSLSMRAFVEEVVEEEEAVDELDLPVSGAVVSKKKMRRANAMSNYIRQRERVSLGGEQEHLTRTPSRPETKTKRHESMSPLKNLSPDCIESTMIVLTPIRASKSQREKHKCDMILSPVRKSTRLMKYNHKELVGDKLIGTTYAYANNKNIANKPVDC</sequence>
<feature type="compositionally biased region" description="Acidic residues" evidence="1">
    <location>
        <begin position="1"/>
        <end position="10"/>
    </location>
</feature>
<feature type="compositionally biased region" description="Basic and acidic residues" evidence="1">
    <location>
        <begin position="195"/>
        <end position="220"/>
    </location>
</feature>
<dbReference type="Gene3D" id="1.25.40.10">
    <property type="entry name" value="Tetratricopeptide repeat domain"/>
    <property type="match status" value="1"/>
</dbReference>
<feature type="compositionally biased region" description="Low complexity" evidence="1">
    <location>
        <begin position="14"/>
        <end position="23"/>
    </location>
</feature>
<feature type="region of interest" description="Disordered" evidence="1">
    <location>
        <begin position="1"/>
        <end position="39"/>
    </location>
</feature>
<evidence type="ECO:0000313" key="3">
    <source>
        <dbReference type="Proteomes" id="UP000078348"/>
    </source>
</evidence>
<feature type="compositionally biased region" description="Acidic residues" evidence="1">
    <location>
        <begin position="24"/>
        <end position="36"/>
    </location>
</feature>
<evidence type="ECO:0000313" key="2">
    <source>
        <dbReference type="EMBL" id="OAO15486.1"/>
    </source>
</evidence>
<feature type="region of interest" description="Disordered" evidence="1">
    <location>
        <begin position="195"/>
        <end position="226"/>
    </location>
</feature>
<dbReference type="InterPro" id="IPR011990">
    <property type="entry name" value="TPR-like_helical_dom_sf"/>
</dbReference>
<dbReference type="EMBL" id="LXWW01000139">
    <property type="protein sequence ID" value="OAO15486.1"/>
    <property type="molecule type" value="Genomic_DNA"/>
</dbReference>
<accession>A0A196SGP4</accession>
<protein>
    <submittedName>
        <fullName evidence="2">Uncharacterized protein</fullName>
    </submittedName>
</protein>